<dbReference type="AlphaFoldDB" id="A0A9W7BV65"/>
<name>A0A9W7BV65_9STRA</name>
<evidence type="ECO:0000313" key="1">
    <source>
        <dbReference type="EMBL" id="GMH95026.1"/>
    </source>
</evidence>
<keyword evidence="2" id="KW-1185">Reference proteome</keyword>
<comment type="caution">
    <text evidence="1">The sequence shown here is derived from an EMBL/GenBank/DDBJ whole genome shotgun (WGS) entry which is preliminary data.</text>
</comment>
<dbReference type="OrthoDB" id="422005at2759"/>
<sequence>MYSPLKTPFLFVGGNPEVQFVRDVPIPTPSVFSTVKEAATAIVEDWIRRKCVLLTDFEGENMGWGGDLTCAQFLPTSTVDGETKEFVHSDSSWSSDTINETGLLVHSKCEFGKQLIKRVMESSACTKLIWGADADLASLRHQIDLPNINSKRVIDVQLCFSEKTRRLGMGKMIENVRCVRPREVAMLPNKEREEYYFLPSTRNMQSTELPYTKEFVYYAMCDLHRIELILRTAHQDLLHSLEEVAEMTAEDIHRLDEAGAEVCCEFLRTESPYYENKWGLRRMEKTIQFARSVKHCRVACADQMTEDVDATLTEIEQLVAPDLEKLNVVVPDDLSFADRDTDFLQAEIIRLEEEKRQRFSYGSQVFRGGRADGVLDGLHYALPGSSQVYCTHRHSTA</sequence>
<evidence type="ECO:0000313" key="2">
    <source>
        <dbReference type="Proteomes" id="UP001165085"/>
    </source>
</evidence>
<reference evidence="2" key="1">
    <citation type="journal article" date="2023" name="Commun. Biol.">
        <title>Genome analysis of Parmales, the sister group of diatoms, reveals the evolutionary specialization of diatoms from phago-mixotrophs to photoautotrophs.</title>
        <authorList>
            <person name="Ban H."/>
            <person name="Sato S."/>
            <person name="Yoshikawa S."/>
            <person name="Yamada K."/>
            <person name="Nakamura Y."/>
            <person name="Ichinomiya M."/>
            <person name="Sato N."/>
            <person name="Blanc-Mathieu R."/>
            <person name="Endo H."/>
            <person name="Kuwata A."/>
            <person name="Ogata H."/>
        </authorList>
    </citation>
    <scope>NUCLEOTIDE SEQUENCE [LARGE SCALE GENOMIC DNA]</scope>
    <source>
        <strain evidence="2">NIES 3701</strain>
    </source>
</reference>
<accession>A0A9W7BV65</accession>
<organism evidence="1 2">
    <name type="scientific">Triparma strigata</name>
    <dbReference type="NCBI Taxonomy" id="1606541"/>
    <lineage>
        <taxon>Eukaryota</taxon>
        <taxon>Sar</taxon>
        <taxon>Stramenopiles</taxon>
        <taxon>Ochrophyta</taxon>
        <taxon>Bolidophyceae</taxon>
        <taxon>Parmales</taxon>
        <taxon>Triparmaceae</taxon>
        <taxon>Triparma</taxon>
    </lineage>
</organism>
<proteinExistence type="predicted"/>
<protein>
    <submittedName>
        <fullName evidence="1">Uncharacterized protein</fullName>
    </submittedName>
</protein>
<dbReference type="Proteomes" id="UP001165085">
    <property type="component" value="Unassembled WGS sequence"/>
</dbReference>
<dbReference type="EMBL" id="BRXY01000437">
    <property type="protein sequence ID" value="GMH95026.1"/>
    <property type="molecule type" value="Genomic_DNA"/>
</dbReference>
<gene>
    <name evidence="1" type="ORF">TrST_g1548</name>
</gene>